<evidence type="ECO:0000313" key="2">
    <source>
        <dbReference type="EMBL" id="TIB95982.1"/>
    </source>
</evidence>
<accession>A0A4T0LR34</accession>
<dbReference type="EMBL" id="SPRX01000048">
    <property type="protein sequence ID" value="TIC63389.1"/>
    <property type="molecule type" value="Genomic_DNA"/>
</dbReference>
<comment type="caution">
    <text evidence="3">The sequence shown here is derived from an EMBL/GenBank/DDBJ whole genome shotgun (WGS) entry which is preliminary data.</text>
</comment>
<feature type="compositionally biased region" description="Polar residues" evidence="1">
    <location>
        <begin position="11"/>
        <end position="25"/>
    </location>
</feature>
<proteinExistence type="predicted"/>
<reference evidence="5 6" key="1">
    <citation type="submission" date="2019-03" db="EMBL/GenBank/DDBJ databases">
        <title>Sequencing 25 genomes of Wallemia mellicola.</title>
        <authorList>
            <person name="Gostincar C."/>
        </authorList>
    </citation>
    <scope>NUCLEOTIDE SEQUENCE [LARGE SCALE GENOMIC DNA]</scope>
    <source>
        <strain evidence="2 6">EXF-1262</strain>
        <strain evidence="4 7">EXF-757</strain>
        <strain evidence="3 5">EXF-8738</strain>
    </source>
</reference>
<evidence type="ECO:0000313" key="7">
    <source>
        <dbReference type="Proteomes" id="UP000310708"/>
    </source>
</evidence>
<dbReference type="AlphaFoldDB" id="A0A4T0LR34"/>
<gene>
    <name evidence="4" type="ORF">E3Q01_03371</name>
    <name evidence="3" type="ORF">E3Q10_03441</name>
    <name evidence="2" type="ORF">E3Q17_04063</name>
</gene>
<evidence type="ECO:0000313" key="5">
    <source>
        <dbReference type="Proteomes" id="UP000305647"/>
    </source>
</evidence>
<feature type="region of interest" description="Disordered" evidence="1">
    <location>
        <begin position="1"/>
        <end position="36"/>
    </location>
</feature>
<name>A0A4T0LR34_9BASI</name>
<evidence type="ECO:0000313" key="6">
    <source>
        <dbReference type="Proteomes" id="UP000307169"/>
    </source>
</evidence>
<dbReference type="EMBL" id="SPRO01000047">
    <property type="protein sequence ID" value="TIC27989.1"/>
    <property type="molecule type" value="Genomic_DNA"/>
</dbReference>
<evidence type="ECO:0008006" key="8">
    <source>
        <dbReference type="Google" id="ProtNLM"/>
    </source>
</evidence>
<dbReference type="Proteomes" id="UP000305647">
    <property type="component" value="Unassembled WGS sequence"/>
</dbReference>
<dbReference type="Proteomes" id="UP000307169">
    <property type="component" value="Unassembled WGS sequence"/>
</dbReference>
<organism evidence="3 5">
    <name type="scientific">Wallemia mellicola</name>
    <dbReference type="NCBI Taxonomy" id="1708541"/>
    <lineage>
        <taxon>Eukaryota</taxon>
        <taxon>Fungi</taxon>
        <taxon>Dikarya</taxon>
        <taxon>Basidiomycota</taxon>
        <taxon>Wallemiomycotina</taxon>
        <taxon>Wallemiomycetes</taxon>
        <taxon>Wallemiales</taxon>
        <taxon>Wallemiaceae</taxon>
        <taxon>Wallemia</taxon>
    </lineage>
</organism>
<sequence length="98" mass="11726">MQDNLEIASAGQKQDTLLTGNQTSKQSRKERNRQNVANFRARQRIITQLQEEVYLLKKSKEYLEEERLFLNHQVFELQSTLYSIKYNIFCEEVTERII</sequence>
<evidence type="ECO:0000313" key="3">
    <source>
        <dbReference type="EMBL" id="TIC27989.1"/>
    </source>
</evidence>
<evidence type="ECO:0000256" key="1">
    <source>
        <dbReference type="SAM" id="MobiDB-lite"/>
    </source>
</evidence>
<evidence type="ECO:0000313" key="4">
    <source>
        <dbReference type="EMBL" id="TIC63389.1"/>
    </source>
</evidence>
<dbReference type="Gene3D" id="1.20.5.170">
    <property type="match status" value="1"/>
</dbReference>
<dbReference type="Proteomes" id="UP000310708">
    <property type="component" value="Unassembled WGS sequence"/>
</dbReference>
<protein>
    <recommendedName>
        <fullName evidence="8">BZIP domain-containing protein</fullName>
    </recommendedName>
</protein>
<dbReference type="EMBL" id="SPRH01000074">
    <property type="protein sequence ID" value="TIB95982.1"/>
    <property type="molecule type" value="Genomic_DNA"/>
</dbReference>